<dbReference type="Pfam" id="PF20033">
    <property type="entry name" value="DUF6438"/>
    <property type="match status" value="1"/>
</dbReference>
<evidence type="ECO:0000313" key="3">
    <source>
        <dbReference type="Proteomes" id="UP000256629"/>
    </source>
</evidence>
<gene>
    <name evidence="2" type="ORF">DFQ02_103298</name>
</gene>
<dbReference type="InterPro" id="IPR045497">
    <property type="entry name" value="DUF6438"/>
</dbReference>
<evidence type="ECO:0000313" key="2">
    <source>
        <dbReference type="EMBL" id="RED48967.1"/>
    </source>
</evidence>
<feature type="domain" description="DUF6438" evidence="1">
    <location>
        <begin position="33"/>
        <end position="111"/>
    </location>
</feature>
<evidence type="ECO:0000259" key="1">
    <source>
        <dbReference type="Pfam" id="PF20033"/>
    </source>
</evidence>
<dbReference type="EMBL" id="QRDX01000003">
    <property type="protein sequence ID" value="RED48967.1"/>
    <property type="molecule type" value="Genomic_DNA"/>
</dbReference>
<keyword evidence="3" id="KW-1185">Reference proteome</keyword>
<reference evidence="2 3" key="1">
    <citation type="submission" date="2018-07" db="EMBL/GenBank/DDBJ databases">
        <title>Genomic Encyclopedia of Type Strains, Phase III (KMG-III): the genomes of soil and plant-associated and newly described type strains.</title>
        <authorList>
            <person name="Whitman W."/>
        </authorList>
    </citation>
    <scope>NUCLEOTIDE SEQUENCE [LARGE SCALE GENOMIC DNA]</scope>
    <source>
        <strain evidence="2 3">CECT 8487</strain>
    </source>
</reference>
<proteinExistence type="predicted"/>
<protein>
    <recommendedName>
        <fullName evidence="1">DUF6438 domain-containing protein</fullName>
    </recommendedName>
</protein>
<dbReference type="AlphaFoldDB" id="A0A3D9HHK5"/>
<dbReference type="Proteomes" id="UP000256629">
    <property type="component" value="Unassembled WGS sequence"/>
</dbReference>
<name>A0A3D9HHK5_9FLAO</name>
<accession>A0A3D9HHK5</accession>
<organism evidence="2 3">
    <name type="scientific">Seonamhaeicola aphaedonensis</name>
    <dbReference type="NCBI Taxonomy" id="1461338"/>
    <lineage>
        <taxon>Bacteria</taxon>
        <taxon>Pseudomonadati</taxon>
        <taxon>Bacteroidota</taxon>
        <taxon>Flavobacteriia</taxon>
        <taxon>Flavobacteriales</taxon>
        <taxon>Flavobacteriaceae</taxon>
    </lineage>
</organism>
<comment type="caution">
    <text evidence="2">The sequence shown here is derived from an EMBL/GenBank/DDBJ whole genome shotgun (WGS) entry which is preliminary data.</text>
</comment>
<sequence>MNHQFTGTIIMTLLTSYFVSKKEELKNTSDAVLSLSKGKDLNGSPVFDLWIYRNGQITYNGIENVDKIGIHNTYIPLDIVKKITEYTSIISPKETGDNKGRDNSLNIVKYNNRMLVYQPSKAKGNLQELNTLLENIANSI</sequence>